<evidence type="ECO:0000256" key="3">
    <source>
        <dbReference type="ARBA" id="ARBA00023163"/>
    </source>
</evidence>
<dbReference type="AlphaFoldDB" id="A0A1N7M0N6"/>
<dbReference type="GO" id="GO:0000976">
    <property type="term" value="F:transcription cis-regulatory region binding"/>
    <property type="evidence" value="ECO:0007669"/>
    <property type="project" value="TreeGrafter"/>
</dbReference>
<dbReference type="STRING" id="633194.SAMN05421759_103333"/>
<dbReference type="OrthoDB" id="9805730at2"/>
<dbReference type="InterPro" id="IPR018060">
    <property type="entry name" value="HTH_AraC"/>
</dbReference>
<keyword evidence="3" id="KW-0804">Transcription</keyword>
<organism evidence="5 6">
    <name type="scientific">Roseivivax lentus</name>
    <dbReference type="NCBI Taxonomy" id="633194"/>
    <lineage>
        <taxon>Bacteria</taxon>
        <taxon>Pseudomonadati</taxon>
        <taxon>Pseudomonadota</taxon>
        <taxon>Alphaproteobacteria</taxon>
        <taxon>Rhodobacterales</taxon>
        <taxon>Roseobacteraceae</taxon>
        <taxon>Roseivivax</taxon>
    </lineage>
</organism>
<dbReference type="GO" id="GO:0003700">
    <property type="term" value="F:DNA-binding transcription factor activity"/>
    <property type="evidence" value="ECO:0007669"/>
    <property type="project" value="InterPro"/>
</dbReference>
<dbReference type="InterPro" id="IPR009057">
    <property type="entry name" value="Homeodomain-like_sf"/>
</dbReference>
<sequence>MGVITALFARKVIDAAGPDIDRAALFSRLGLAPDALPGVKRMVPDAEYYALLEEIAAALPDGTDFPLRVGASMRCDDYGAFGMAWKTAPTLRGSLERAERYARLLTSVAEHEVREDPQGAIFLLHRAGPRRLGLRLSNEATLASAMAIMREVSPEPVTPLEVYVQHAAPRETAAHEAYFGCPVRFGSDRDGILLGHDDLSRGNRLGDAALARFLTPQLEKELASVARETSFEQVLLRRVSDHLSAGPPRAAAIAREMGMSERTFHRRLSHEGLSFQRVLEKARRRLAEGLLVQSDHSIAEIAFLTGFSEQSSFTRAFKRWSEVTPAAFRDRHGQG</sequence>
<dbReference type="PANTHER" id="PTHR47894">
    <property type="entry name" value="HTH-TYPE TRANSCRIPTIONAL REGULATOR GADX"/>
    <property type="match status" value="1"/>
</dbReference>
<keyword evidence="6" id="KW-1185">Reference proteome</keyword>
<dbReference type="InterPro" id="IPR020449">
    <property type="entry name" value="Tscrpt_reg_AraC-type_HTH"/>
</dbReference>
<feature type="domain" description="HTH araC/xylS-type" evidence="4">
    <location>
        <begin position="233"/>
        <end position="331"/>
    </location>
</feature>
<dbReference type="Pfam" id="PF12625">
    <property type="entry name" value="Arabinose_bd"/>
    <property type="match status" value="1"/>
</dbReference>
<evidence type="ECO:0000256" key="1">
    <source>
        <dbReference type="ARBA" id="ARBA00023015"/>
    </source>
</evidence>
<dbReference type="SUPFAM" id="SSF46689">
    <property type="entry name" value="Homeodomain-like"/>
    <property type="match status" value="1"/>
</dbReference>
<dbReference type="PANTHER" id="PTHR47894:SF1">
    <property type="entry name" value="HTH-TYPE TRANSCRIPTIONAL REGULATOR VQSM"/>
    <property type="match status" value="1"/>
</dbReference>
<dbReference type="PRINTS" id="PR00032">
    <property type="entry name" value="HTHARAC"/>
</dbReference>
<evidence type="ECO:0000313" key="5">
    <source>
        <dbReference type="EMBL" id="SIS79491.1"/>
    </source>
</evidence>
<keyword evidence="2" id="KW-0238">DNA-binding</keyword>
<dbReference type="Proteomes" id="UP000186684">
    <property type="component" value="Unassembled WGS sequence"/>
</dbReference>
<dbReference type="PROSITE" id="PS01124">
    <property type="entry name" value="HTH_ARAC_FAMILY_2"/>
    <property type="match status" value="1"/>
</dbReference>
<dbReference type="GO" id="GO:0005829">
    <property type="term" value="C:cytosol"/>
    <property type="evidence" value="ECO:0007669"/>
    <property type="project" value="TreeGrafter"/>
</dbReference>
<dbReference type="RefSeq" id="WP_076447080.1">
    <property type="nucleotide sequence ID" value="NZ_FTOQ01000003.1"/>
</dbReference>
<dbReference type="EMBL" id="FTOQ01000003">
    <property type="protein sequence ID" value="SIS79491.1"/>
    <property type="molecule type" value="Genomic_DNA"/>
</dbReference>
<reference evidence="6" key="1">
    <citation type="submission" date="2017-01" db="EMBL/GenBank/DDBJ databases">
        <authorList>
            <person name="Varghese N."/>
            <person name="Submissions S."/>
        </authorList>
    </citation>
    <scope>NUCLEOTIDE SEQUENCE [LARGE SCALE GENOMIC DNA]</scope>
    <source>
        <strain evidence="6">DSM 29430</strain>
    </source>
</reference>
<evidence type="ECO:0000313" key="6">
    <source>
        <dbReference type="Proteomes" id="UP000186684"/>
    </source>
</evidence>
<name>A0A1N7M0N6_9RHOB</name>
<gene>
    <name evidence="5" type="ORF">SAMN05421759_103333</name>
</gene>
<dbReference type="SMART" id="SM00342">
    <property type="entry name" value="HTH_ARAC"/>
    <property type="match status" value="1"/>
</dbReference>
<dbReference type="Gene3D" id="1.10.10.60">
    <property type="entry name" value="Homeodomain-like"/>
    <property type="match status" value="1"/>
</dbReference>
<keyword evidence="1" id="KW-0805">Transcription regulation</keyword>
<protein>
    <submittedName>
        <fullName evidence="5">Transcriptional regulator, AraC family</fullName>
    </submittedName>
</protein>
<dbReference type="Pfam" id="PF12833">
    <property type="entry name" value="HTH_18"/>
    <property type="match status" value="1"/>
</dbReference>
<evidence type="ECO:0000259" key="4">
    <source>
        <dbReference type="PROSITE" id="PS01124"/>
    </source>
</evidence>
<evidence type="ECO:0000256" key="2">
    <source>
        <dbReference type="ARBA" id="ARBA00023125"/>
    </source>
</evidence>
<dbReference type="InterPro" id="IPR032687">
    <property type="entry name" value="AraC-type_N"/>
</dbReference>
<accession>A0A1N7M0N6</accession>
<proteinExistence type="predicted"/>